<evidence type="ECO:0000256" key="1">
    <source>
        <dbReference type="ARBA" id="ARBA00022741"/>
    </source>
</evidence>
<protein>
    <recommendedName>
        <fullName evidence="8">Probable DNA 3'-5' helicase RecG</fullName>
    </recommendedName>
</protein>
<evidence type="ECO:0000259" key="9">
    <source>
        <dbReference type="PROSITE" id="PS51192"/>
    </source>
</evidence>
<dbReference type="SMART" id="SM00487">
    <property type="entry name" value="DEXDc"/>
    <property type="match status" value="1"/>
</dbReference>
<keyword evidence="2" id="KW-0227">DNA damage</keyword>
<evidence type="ECO:0000256" key="4">
    <source>
        <dbReference type="ARBA" id="ARBA00022806"/>
    </source>
</evidence>
<keyword evidence="4 11" id="KW-0347">Helicase</keyword>
<dbReference type="SUPFAM" id="SSF52540">
    <property type="entry name" value="P-loop containing nucleoside triphosphate hydrolases"/>
    <property type="match status" value="2"/>
</dbReference>
<dbReference type="InterPro" id="IPR027417">
    <property type="entry name" value="P-loop_NTPase"/>
</dbReference>
<keyword evidence="1" id="KW-0547">Nucleotide-binding</keyword>
<dbReference type="GO" id="GO:0003678">
    <property type="term" value="F:DNA helicase activity"/>
    <property type="evidence" value="ECO:0007669"/>
    <property type="project" value="TreeGrafter"/>
</dbReference>
<dbReference type="SUPFAM" id="SSF50249">
    <property type="entry name" value="Nucleic acid-binding proteins"/>
    <property type="match status" value="1"/>
</dbReference>
<keyword evidence="7" id="KW-0234">DNA repair</keyword>
<organism evidence="11 12">
    <name type="scientific">Mariprofundus erugo</name>
    <dbReference type="NCBI Taxonomy" id="2528639"/>
    <lineage>
        <taxon>Bacteria</taxon>
        <taxon>Pseudomonadati</taxon>
        <taxon>Pseudomonadota</taxon>
        <taxon>Candidatius Mariprofundia</taxon>
        <taxon>Mariprofundales</taxon>
        <taxon>Mariprofundaceae</taxon>
        <taxon>Mariprofundus</taxon>
    </lineage>
</organism>
<dbReference type="InterPro" id="IPR045562">
    <property type="entry name" value="RecG_dom3_C"/>
</dbReference>
<dbReference type="GO" id="GO:0005524">
    <property type="term" value="F:ATP binding"/>
    <property type="evidence" value="ECO:0007669"/>
    <property type="project" value="UniProtKB-KW"/>
</dbReference>
<dbReference type="PROSITE" id="PS51192">
    <property type="entry name" value="HELICASE_ATP_BIND_1"/>
    <property type="match status" value="1"/>
</dbReference>
<evidence type="ECO:0000256" key="3">
    <source>
        <dbReference type="ARBA" id="ARBA00022801"/>
    </source>
</evidence>
<dbReference type="Pfam" id="PF00271">
    <property type="entry name" value="Helicase_C"/>
    <property type="match status" value="1"/>
</dbReference>
<dbReference type="PANTHER" id="PTHR47964">
    <property type="entry name" value="ATP-DEPENDENT DNA HELICASE HOMOLOG RECG, CHLOROPLASTIC"/>
    <property type="match status" value="1"/>
</dbReference>
<keyword evidence="12" id="KW-1185">Reference proteome</keyword>
<dbReference type="InterPro" id="IPR001650">
    <property type="entry name" value="Helicase_C-like"/>
</dbReference>
<dbReference type="AlphaFoldDB" id="A0A5R9GTA4"/>
<dbReference type="Gene3D" id="2.40.50.140">
    <property type="entry name" value="Nucleic acid-binding proteins"/>
    <property type="match status" value="1"/>
</dbReference>
<comment type="caution">
    <text evidence="11">The sequence shown here is derived from an EMBL/GenBank/DDBJ whole genome shotgun (WGS) entry which is preliminary data.</text>
</comment>
<dbReference type="PANTHER" id="PTHR47964:SF1">
    <property type="entry name" value="ATP-DEPENDENT DNA HELICASE HOMOLOG RECG, CHLOROPLASTIC"/>
    <property type="match status" value="1"/>
</dbReference>
<gene>
    <name evidence="11" type="ORF">FEF65_07040</name>
</gene>
<evidence type="ECO:0000256" key="5">
    <source>
        <dbReference type="ARBA" id="ARBA00022840"/>
    </source>
</evidence>
<dbReference type="EMBL" id="VBRY01000005">
    <property type="protein sequence ID" value="TLS67663.1"/>
    <property type="molecule type" value="Genomic_DNA"/>
</dbReference>
<feature type="domain" description="Helicase C-terminal" evidence="10">
    <location>
        <begin position="462"/>
        <end position="614"/>
    </location>
</feature>
<evidence type="ECO:0000256" key="7">
    <source>
        <dbReference type="ARBA" id="ARBA00023204"/>
    </source>
</evidence>
<dbReference type="InterPro" id="IPR012340">
    <property type="entry name" value="NA-bd_OB-fold"/>
</dbReference>
<dbReference type="GO" id="GO:0006281">
    <property type="term" value="P:DNA repair"/>
    <property type="evidence" value="ECO:0007669"/>
    <property type="project" value="UniProtKB-KW"/>
</dbReference>
<feature type="domain" description="Helicase ATP-binding" evidence="9">
    <location>
        <begin position="272"/>
        <end position="437"/>
    </location>
</feature>
<keyword evidence="5" id="KW-0067">ATP-binding</keyword>
<evidence type="ECO:0000256" key="6">
    <source>
        <dbReference type="ARBA" id="ARBA00023125"/>
    </source>
</evidence>
<dbReference type="InterPro" id="IPR014001">
    <property type="entry name" value="Helicase_ATP-bd"/>
</dbReference>
<sequence>MYQYMALPLSAVKGIGPSLEKRLHGRGIDCIGNLLLHLPLNYIDDRRVSPISLLREGESGRIEGRIISKEARGYGKDRQVWIRLADDHGQIRLNFFHAGFMMGDARLTEGRLISVRGVAERWQGQWQMTHPEWCVAEAFEPGYQPHYGALAGLSGKRIGTMIRQALLMLPATATSPLDHILMTQYRMPSLRQALLQLHQPHAADSDMLRHASSRLKSEEIILYLLLMRDKKRQADCPGILLASQRLSSELLEQLPFPLTDAQQSAWQDISADMTSGRRMHRLLQGDVGAGKTWVAALAMASVAGSGYQAALLAPTSVLASQHAITLRELLMPLGLDVALLTGSTRAAERRKILAALASGKISLVVGTHALLTDDVCFDHLALALVDEQHRFGVRQRWALAEKRKPDHQAVHLLAMTATPIPRTLALALYGDMDLSMMRGMPPGRKPIETRVISADKMRPLADGMQRMLDVDGRIYWIVPRIDEDDDGISVDQRVELLKGYFPAAGVLGLHGRMKASVKDEVLQAFASGACKILVSTTVVEVGVNVPEARLMIVEQAESYGLAQLHQLRGRVGRSSEQGYCMLIAGKQASQSSLGRLQQLVRSHDGLELAEADLAMRGSGDAIGTRQHGDAGFRLINLAGDGELIRQWYEHLPDFAADEAMLRFWRPFADSAD</sequence>
<dbReference type="Pfam" id="PF00270">
    <property type="entry name" value="DEAD"/>
    <property type="match status" value="1"/>
</dbReference>
<dbReference type="RefSeq" id="WP_138239096.1">
    <property type="nucleotide sequence ID" value="NZ_VBRY01000005.1"/>
</dbReference>
<dbReference type="InterPro" id="IPR011545">
    <property type="entry name" value="DEAD/DEAH_box_helicase_dom"/>
</dbReference>
<dbReference type="GO" id="GO:0003677">
    <property type="term" value="F:DNA binding"/>
    <property type="evidence" value="ECO:0007669"/>
    <property type="project" value="UniProtKB-KW"/>
</dbReference>
<accession>A0A5R9GTA4</accession>
<dbReference type="Proteomes" id="UP000306585">
    <property type="component" value="Unassembled WGS sequence"/>
</dbReference>
<evidence type="ECO:0000313" key="12">
    <source>
        <dbReference type="Proteomes" id="UP000306585"/>
    </source>
</evidence>
<evidence type="ECO:0000259" key="10">
    <source>
        <dbReference type="PROSITE" id="PS51194"/>
    </source>
</evidence>
<name>A0A5R9GTA4_9PROT</name>
<reference evidence="11 12" key="1">
    <citation type="journal article" date="2019" name="Appl. Environ. Microbiol.">
        <title>Environmental Evidence and Genomic Insight of Iron-oxidizing Bacteria Preference Towards More Corrosion Resistant Stainless Steel at Higher Salinities.</title>
        <authorList>
            <person name="Garrison C.E."/>
            <person name="Price K.A."/>
            <person name="Field E.K."/>
        </authorList>
    </citation>
    <scope>NUCLEOTIDE SEQUENCE [LARGE SCALE GENOMIC DNA]</scope>
    <source>
        <strain evidence="11 12">P3</strain>
    </source>
</reference>
<dbReference type="InterPro" id="IPR047112">
    <property type="entry name" value="RecG/Mfd"/>
</dbReference>
<dbReference type="CDD" id="cd04488">
    <property type="entry name" value="RecG_wedge_OBF"/>
    <property type="match status" value="1"/>
</dbReference>
<dbReference type="Gene3D" id="3.40.50.300">
    <property type="entry name" value="P-loop containing nucleotide triphosphate hydrolases"/>
    <property type="match status" value="2"/>
</dbReference>
<evidence type="ECO:0000256" key="2">
    <source>
        <dbReference type="ARBA" id="ARBA00022763"/>
    </source>
</evidence>
<proteinExistence type="predicted"/>
<dbReference type="Pfam" id="PF17191">
    <property type="entry name" value="RecG_wedge"/>
    <property type="match status" value="1"/>
</dbReference>
<keyword evidence="3" id="KW-0378">Hydrolase</keyword>
<dbReference type="Pfam" id="PF19833">
    <property type="entry name" value="RecG_dom3_C"/>
    <property type="match status" value="1"/>
</dbReference>
<evidence type="ECO:0000313" key="11">
    <source>
        <dbReference type="EMBL" id="TLS67663.1"/>
    </source>
</evidence>
<dbReference type="InterPro" id="IPR033454">
    <property type="entry name" value="RecG_wedge"/>
</dbReference>
<evidence type="ECO:0000256" key="8">
    <source>
        <dbReference type="ARBA" id="ARBA00049819"/>
    </source>
</evidence>
<dbReference type="SMART" id="SM00490">
    <property type="entry name" value="HELICc"/>
    <property type="match status" value="1"/>
</dbReference>
<dbReference type="GO" id="GO:0016787">
    <property type="term" value="F:hydrolase activity"/>
    <property type="evidence" value="ECO:0007669"/>
    <property type="project" value="UniProtKB-KW"/>
</dbReference>
<keyword evidence="6" id="KW-0238">DNA-binding</keyword>
<dbReference type="PROSITE" id="PS51194">
    <property type="entry name" value="HELICASE_CTER"/>
    <property type="match status" value="1"/>
</dbReference>